<name>A0ABN9LVD4_9NEOB</name>
<dbReference type="EMBL" id="CAUEEQ010032153">
    <property type="protein sequence ID" value="CAJ0950754.1"/>
    <property type="molecule type" value="Genomic_DNA"/>
</dbReference>
<gene>
    <name evidence="1" type="ORF">RIMI_LOCUS13153020</name>
</gene>
<reference evidence="1" key="1">
    <citation type="submission" date="2023-07" db="EMBL/GenBank/DDBJ databases">
        <authorList>
            <person name="Stuckert A."/>
        </authorList>
    </citation>
    <scope>NUCLEOTIDE SEQUENCE</scope>
</reference>
<evidence type="ECO:0000313" key="2">
    <source>
        <dbReference type="Proteomes" id="UP001176940"/>
    </source>
</evidence>
<accession>A0ABN9LVD4</accession>
<keyword evidence="2" id="KW-1185">Reference proteome</keyword>
<evidence type="ECO:0000313" key="1">
    <source>
        <dbReference type="EMBL" id="CAJ0950754.1"/>
    </source>
</evidence>
<comment type="caution">
    <text evidence="1">The sequence shown here is derived from an EMBL/GenBank/DDBJ whole genome shotgun (WGS) entry which is preliminary data.</text>
</comment>
<dbReference type="Proteomes" id="UP001176940">
    <property type="component" value="Unassembled WGS sequence"/>
</dbReference>
<organism evidence="1 2">
    <name type="scientific">Ranitomeya imitator</name>
    <name type="common">mimic poison frog</name>
    <dbReference type="NCBI Taxonomy" id="111125"/>
    <lineage>
        <taxon>Eukaryota</taxon>
        <taxon>Metazoa</taxon>
        <taxon>Chordata</taxon>
        <taxon>Craniata</taxon>
        <taxon>Vertebrata</taxon>
        <taxon>Euteleostomi</taxon>
        <taxon>Amphibia</taxon>
        <taxon>Batrachia</taxon>
        <taxon>Anura</taxon>
        <taxon>Neobatrachia</taxon>
        <taxon>Hyloidea</taxon>
        <taxon>Dendrobatidae</taxon>
        <taxon>Dendrobatinae</taxon>
        <taxon>Ranitomeya</taxon>
    </lineage>
</organism>
<sequence length="96" mass="10844">MSCFLCTNRKGYKSDATSAILFGFLLFIIPGRKPSWWWCRLKEKPMPRQQIHTNDHRKEFEGKHTWDIVVLVGGGFALARDAGVGFSCGVWAQGSP</sequence>
<proteinExistence type="predicted"/>
<protein>
    <submittedName>
        <fullName evidence="1">Uncharacterized protein</fullName>
    </submittedName>
</protein>